<dbReference type="EMBL" id="HBGA01142314">
    <property type="protein sequence ID" value="CAD9040914.1"/>
    <property type="molecule type" value="Transcribed_RNA"/>
</dbReference>
<dbReference type="AlphaFoldDB" id="A0A7S1NU22"/>
<evidence type="ECO:0000313" key="1">
    <source>
        <dbReference type="EMBL" id="CAD9040914.1"/>
    </source>
</evidence>
<organism evidence="1">
    <name type="scientific">Eutreptiella gymnastica</name>
    <dbReference type="NCBI Taxonomy" id="73025"/>
    <lineage>
        <taxon>Eukaryota</taxon>
        <taxon>Discoba</taxon>
        <taxon>Euglenozoa</taxon>
        <taxon>Euglenida</taxon>
        <taxon>Spirocuta</taxon>
        <taxon>Euglenophyceae</taxon>
        <taxon>Eutreptiales</taxon>
        <taxon>Eutreptiaceae</taxon>
        <taxon>Eutreptiella</taxon>
    </lineage>
</organism>
<protein>
    <submittedName>
        <fullName evidence="1">Uncharacterized protein</fullName>
    </submittedName>
</protein>
<accession>A0A7S1NU22</accession>
<proteinExistence type="predicted"/>
<reference evidence="1" key="1">
    <citation type="submission" date="2021-01" db="EMBL/GenBank/DDBJ databases">
        <authorList>
            <person name="Corre E."/>
            <person name="Pelletier E."/>
            <person name="Niang G."/>
            <person name="Scheremetjew M."/>
            <person name="Finn R."/>
            <person name="Kale V."/>
            <person name="Holt S."/>
            <person name="Cochrane G."/>
            <person name="Meng A."/>
            <person name="Brown T."/>
            <person name="Cohen L."/>
        </authorList>
    </citation>
    <scope>NUCLEOTIDE SEQUENCE</scope>
    <source>
        <strain evidence="1">NIES-381</strain>
    </source>
</reference>
<sequence>MNVVMNGVDCAEKGNPPKHTPVGAWHAVWACGAHERFLSAHRRIAIIQCMQCLALNALTASPEARKHSLLGDDPITLFSEPWLNNPITTIATLYHWQAPHT</sequence>
<gene>
    <name evidence="1" type="ORF">EGYM00392_LOCUS52089</name>
</gene>
<name>A0A7S1NU22_9EUGL</name>